<reference evidence="2 3" key="1">
    <citation type="submission" date="2016-02" db="EMBL/GenBank/DDBJ databases">
        <title>Genome analysis of coral dinoflagellate symbionts highlights evolutionary adaptations to a symbiotic lifestyle.</title>
        <authorList>
            <person name="Aranda M."/>
            <person name="Li Y."/>
            <person name="Liew Y.J."/>
            <person name="Baumgarten S."/>
            <person name="Simakov O."/>
            <person name="Wilson M."/>
            <person name="Piel J."/>
            <person name="Ashoor H."/>
            <person name="Bougouffa S."/>
            <person name="Bajic V.B."/>
            <person name="Ryu T."/>
            <person name="Ravasi T."/>
            <person name="Bayer T."/>
            <person name="Micklem G."/>
            <person name="Kim H."/>
            <person name="Bhak J."/>
            <person name="Lajeunesse T.C."/>
            <person name="Voolstra C.R."/>
        </authorList>
    </citation>
    <scope>NUCLEOTIDE SEQUENCE [LARGE SCALE GENOMIC DNA]</scope>
    <source>
        <strain evidence="2 3">CCMP2467</strain>
    </source>
</reference>
<comment type="caution">
    <text evidence="2">The sequence shown here is derived from an EMBL/GenBank/DDBJ whole genome shotgun (WGS) entry which is preliminary data.</text>
</comment>
<name>A0A1Q9BU94_SYMMI</name>
<proteinExistence type="predicted"/>
<dbReference type="OrthoDB" id="9995526at2759"/>
<dbReference type="InterPro" id="IPR032819">
    <property type="entry name" value="TruB_C"/>
</dbReference>
<dbReference type="SUPFAM" id="SSF55120">
    <property type="entry name" value="Pseudouridine synthase"/>
    <property type="match status" value="1"/>
</dbReference>
<feature type="domain" description="tRNA pseudouridylate synthase B C-terminal" evidence="1">
    <location>
        <begin position="4"/>
        <end position="44"/>
    </location>
</feature>
<dbReference type="Proteomes" id="UP000186817">
    <property type="component" value="Unassembled WGS sequence"/>
</dbReference>
<dbReference type="Gene3D" id="3.30.2350.10">
    <property type="entry name" value="Pseudouridine synthase"/>
    <property type="match status" value="1"/>
</dbReference>
<evidence type="ECO:0000259" key="1">
    <source>
        <dbReference type="Pfam" id="PF16198"/>
    </source>
</evidence>
<dbReference type="Pfam" id="PF16198">
    <property type="entry name" value="TruB_C_2"/>
    <property type="match status" value="1"/>
</dbReference>
<feature type="non-terminal residue" evidence="2">
    <location>
        <position position="61"/>
    </location>
</feature>
<evidence type="ECO:0000313" key="2">
    <source>
        <dbReference type="EMBL" id="OLP74258.1"/>
    </source>
</evidence>
<dbReference type="AlphaFoldDB" id="A0A1Q9BU94"/>
<dbReference type="EMBL" id="LSRX01004031">
    <property type="protein sequence ID" value="OLP74258.1"/>
    <property type="molecule type" value="Genomic_DNA"/>
</dbReference>
<accession>A0A1Q9BU94</accession>
<evidence type="ECO:0000313" key="3">
    <source>
        <dbReference type="Proteomes" id="UP000186817"/>
    </source>
</evidence>
<dbReference type="GO" id="GO:0001522">
    <property type="term" value="P:pseudouridine synthesis"/>
    <property type="evidence" value="ECO:0007669"/>
    <property type="project" value="InterPro"/>
</dbReference>
<gene>
    <name evidence="2" type="primary">truB</name>
    <name evidence="2" type="ORF">AK812_SmicGene46259</name>
</gene>
<dbReference type="GO" id="GO:0009982">
    <property type="term" value="F:pseudouridine synthase activity"/>
    <property type="evidence" value="ECO:0007669"/>
    <property type="project" value="InterPro"/>
</dbReference>
<dbReference type="GO" id="GO:0003723">
    <property type="term" value="F:RNA binding"/>
    <property type="evidence" value="ECO:0007669"/>
    <property type="project" value="InterPro"/>
</dbReference>
<keyword evidence="3" id="KW-1185">Reference proteome</keyword>
<dbReference type="InterPro" id="IPR020103">
    <property type="entry name" value="PsdUridine_synth_cat_dom_sf"/>
</dbReference>
<protein>
    <submittedName>
        <fullName evidence="2">tRNA pseudouridine synthase B</fullName>
    </submittedName>
</protein>
<sequence length="61" mass="6650">MEVRTLGHDLAKAVGTCGHVESLRRTAVGEFLEDECLSLEAAQDPEQIAPRLRRVAVPLPP</sequence>
<organism evidence="2 3">
    <name type="scientific">Symbiodinium microadriaticum</name>
    <name type="common">Dinoflagellate</name>
    <name type="synonym">Zooxanthella microadriatica</name>
    <dbReference type="NCBI Taxonomy" id="2951"/>
    <lineage>
        <taxon>Eukaryota</taxon>
        <taxon>Sar</taxon>
        <taxon>Alveolata</taxon>
        <taxon>Dinophyceae</taxon>
        <taxon>Suessiales</taxon>
        <taxon>Symbiodiniaceae</taxon>
        <taxon>Symbiodinium</taxon>
    </lineage>
</organism>